<evidence type="ECO:0000259" key="8">
    <source>
        <dbReference type="PROSITE" id="PS50885"/>
    </source>
</evidence>
<feature type="domain" description="Methyl-accepting transducer" evidence="7">
    <location>
        <begin position="372"/>
        <end position="629"/>
    </location>
</feature>
<dbReference type="PROSITE" id="PS50111">
    <property type="entry name" value="CHEMOTAXIS_TRANSDUC_2"/>
    <property type="match status" value="1"/>
</dbReference>
<dbReference type="InterPro" id="IPR029150">
    <property type="entry name" value="dCache_3"/>
</dbReference>
<evidence type="ECO:0000313" key="10">
    <source>
        <dbReference type="Proteomes" id="UP000602284"/>
    </source>
</evidence>
<reference evidence="9 10" key="1">
    <citation type="submission" date="2021-01" db="EMBL/GenBank/DDBJ databases">
        <title>Tumebacillus sp. strain ITR2 16S ribosomal RNA gene Genome sequencing and assembly.</title>
        <authorList>
            <person name="Kang M."/>
        </authorList>
    </citation>
    <scope>NUCLEOTIDE SEQUENCE [LARGE SCALE GENOMIC DNA]</scope>
    <source>
        <strain evidence="9 10">ITR2</strain>
    </source>
</reference>
<dbReference type="SUPFAM" id="SSF58104">
    <property type="entry name" value="Methyl-accepting chemotaxis protein (MCP) signaling domain"/>
    <property type="match status" value="1"/>
</dbReference>
<dbReference type="InterPro" id="IPR003660">
    <property type="entry name" value="HAMP_dom"/>
</dbReference>
<keyword evidence="4 6" id="KW-0807">Transducer</keyword>
<dbReference type="InterPro" id="IPR029151">
    <property type="entry name" value="Sensor-like_sf"/>
</dbReference>
<dbReference type="Gene3D" id="3.30.450.20">
    <property type="entry name" value="PAS domain"/>
    <property type="match status" value="1"/>
</dbReference>
<sequence>MKLRTQTVGLLLSLALVPMMAMGVVSNTVSMRALSDLQATSVQAAQNTVVQAIQSQEQNATALAIQASRDPQINAALQTQDRKKLSELIDPVYQDLKTQELSVLEIGNSMGTVIYRAYDPEKFGDSKSANPMISLAISSGKTIAAVEEDNDRLSVRSVAPIKAGNIVKGTISYGYATDDKLVQRLKGIVNGEVSVYSAATKKMLVSTIQGEQDTMSGDALLASVIDKQQAFQTTGDVNGAPFDFVYVPLTDYDKNVTLAVMRVSMSREAIVSAQHKILTYSIALAVLTILLSVFIAVRSSNRIVRPMTAVMDGLSEAANGRLRQVKKVKASGELQQLLSHYDLMIRNIRDLMMVAGQSAAQASELSEQIHSGTQEATAAAEQVTRSVDEVASGSERQNQSLQRANDEMSNIVHDLESIAASTKELSDLALDVDVASNAGRKTLQRTREEMNQIHRHVQHTSETMNILGEQSERIGSIVDVIGAIAGQTNLLALNAAIEAARAGEQGRGFSVVADEVRKLAEQSELAAREIAELVLGIREQVEASIAGMQQGLQAVIGGERAMVETEQAFGIVGERLLGVTSGVAGVYELTKTASLHSKIVEQEFHSIAHVSETTVASTEEVAAAIEEQSAMMISLAQSMEELRRLSETLNGAVGRFECNE</sequence>
<dbReference type="CDD" id="cd11386">
    <property type="entry name" value="MCP_signal"/>
    <property type="match status" value="1"/>
</dbReference>
<dbReference type="Gene3D" id="1.10.287.950">
    <property type="entry name" value="Methyl-accepting chemotaxis protein"/>
    <property type="match status" value="1"/>
</dbReference>
<dbReference type="PANTHER" id="PTHR32089:SF112">
    <property type="entry name" value="LYSOZYME-LIKE PROTEIN-RELATED"/>
    <property type="match status" value="1"/>
</dbReference>
<gene>
    <name evidence="9" type="ORF">JJB07_12900</name>
</gene>
<name>A0ABS1JB70_9BACL</name>
<dbReference type="RefSeq" id="WP_201635646.1">
    <property type="nucleotide sequence ID" value="NZ_JAEQNB010000004.1"/>
</dbReference>
<dbReference type="PANTHER" id="PTHR32089">
    <property type="entry name" value="METHYL-ACCEPTING CHEMOTAXIS PROTEIN MCPB"/>
    <property type="match status" value="1"/>
</dbReference>
<evidence type="ECO:0000256" key="6">
    <source>
        <dbReference type="PROSITE-ProRule" id="PRU00284"/>
    </source>
</evidence>
<organism evidence="9 10">
    <name type="scientific">Tumebacillus amylolyticus</name>
    <dbReference type="NCBI Taxonomy" id="2801339"/>
    <lineage>
        <taxon>Bacteria</taxon>
        <taxon>Bacillati</taxon>
        <taxon>Bacillota</taxon>
        <taxon>Bacilli</taxon>
        <taxon>Bacillales</taxon>
        <taxon>Alicyclobacillaceae</taxon>
        <taxon>Tumebacillus</taxon>
    </lineage>
</organism>
<keyword evidence="3" id="KW-0472">Membrane</keyword>
<dbReference type="Gene3D" id="6.10.340.10">
    <property type="match status" value="1"/>
</dbReference>
<dbReference type="Proteomes" id="UP000602284">
    <property type="component" value="Unassembled WGS sequence"/>
</dbReference>
<evidence type="ECO:0008006" key="11">
    <source>
        <dbReference type="Google" id="ProtNLM"/>
    </source>
</evidence>
<dbReference type="EMBL" id="JAEQNB010000004">
    <property type="protein sequence ID" value="MBL0387537.1"/>
    <property type="molecule type" value="Genomic_DNA"/>
</dbReference>
<dbReference type="PROSITE" id="PS50885">
    <property type="entry name" value="HAMP"/>
    <property type="match status" value="1"/>
</dbReference>
<accession>A0ABS1JB70</accession>
<comment type="similarity">
    <text evidence="5">Belongs to the methyl-accepting chemotaxis (MCP) protein family.</text>
</comment>
<keyword evidence="2" id="KW-1003">Cell membrane</keyword>
<dbReference type="SMART" id="SM00283">
    <property type="entry name" value="MA"/>
    <property type="match status" value="1"/>
</dbReference>
<comment type="caution">
    <text evidence="9">The sequence shown here is derived from an EMBL/GenBank/DDBJ whole genome shotgun (WGS) entry which is preliminary data.</text>
</comment>
<keyword evidence="10" id="KW-1185">Reference proteome</keyword>
<evidence type="ECO:0000256" key="1">
    <source>
        <dbReference type="ARBA" id="ARBA00004236"/>
    </source>
</evidence>
<evidence type="ECO:0000256" key="3">
    <source>
        <dbReference type="ARBA" id="ARBA00023136"/>
    </source>
</evidence>
<comment type="subcellular location">
    <subcellularLocation>
        <location evidence="1">Cell membrane</location>
    </subcellularLocation>
</comment>
<evidence type="ECO:0000259" key="7">
    <source>
        <dbReference type="PROSITE" id="PS50111"/>
    </source>
</evidence>
<protein>
    <recommendedName>
        <fullName evidence="11">Methyl-accepting chemotaxis protein</fullName>
    </recommendedName>
</protein>
<dbReference type="Pfam" id="PF00015">
    <property type="entry name" value="MCPsignal"/>
    <property type="match status" value="1"/>
</dbReference>
<evidence type="ECO:0000256" key="2">
    <source>
        <dbReference type="ARBA" id="ARBA00022475"/>
    </source>
</evidence>
<feature type="domain" description="HAMP" evidence="8">
    <location>
        <begin position="301"/>
        <end position="353"/>
    </location>
</feature>
<evidence type="ECO:0000313" key="9">
    <source>
        <dbReference type="EMBL" id="MBL0387537.1"/>
    </source>
</evidence>
<dbReference type="InterPro" id="IPR004089">
    <property type="entry name" value="MCPsignal_dom"/>
</dbReference>
<dbReference type="Pfam" id="PF14827">
    <property type="entry name" value="dCache_3"/>
    <property type="match status" value="1"/>
</dbReference>
<proteinExistence type="inferred from homology"/>
<evidence type="ECO:0000256" key="5">
    <source>
        <dbReference type="ARBA" id="ARBA00029447"/>
    </source>
</evidence>
<evidence type="ECO:0000256" key="4">
    <source>
        <dbReference type="ARBA" id="ARBA00023224"/>
    </source>
</evidence>
<dbReference type="SUPFAM" id="SSF103190">
    <property type="entry name" value="Sensory domain-like"/>
    <property type="match status" value="1"/>
</dbReference>